<protein>
    <submittedName>
        <fullName evidence="2">Uncharacterized protein</fullName>
    </submittedName>
</protein>
<dbReference type="STRING" id="1531966.A0A0A1TPL2"/>
<proteinExistence type="predicted"/>
<dbReference type="Proteomes" id="UP000039046">
    <property type="component" value="Unassembled WGS sequence"/>
</dbReference>
<reference evidence="2 3" key="1">
    <citation type="journal article" date="2015" name="Genome Announc.">
        <title>Draft Genome Sequence and Gene Annotation of the Entomopathogenic Fungus Verticillium hemipterigenum.</title>
        <authorList>
            <person name="Horn F."/>
            <person name="Habel A."/>
            <person name="Scharf D.H."/>
            <person name="Dworschak J."/>
            <person name="Brakhage A.A."/>
            <person name="Guthke R."/>
            <person name="Hertweck C."/>
            <person name="Linde J."/>
        </authorList>
    </citation>
    <scope>NUCLEOTIDE SEQUENCE [LARGE SCALE GENOMIC DNA]</scope>
</reference>
<feature type="chain" id="PRO_5001990254" evidence="1">
    <location>
        <begin position="17"/>
        <end position="129"/>
    </location>
</feature>
<dbReference type="AlphaFoldDB" id="A0A0A1TPL2"/>
<dbReference type="OrthoDB" id="2910287at2759"/>
<gene>
    <name evidence="2" type="ORF">VHEMI09193</name>
</gene>
<organism evidence="2 3">
    <name type="scientific">[Torrubiella] hemipterigena</name>
    <dbReference type="NCBI Taxonomy" id="1531966"/>
    <lineage>
        <taxon>Eukaryota</taxon>
        <taxon>Fungi</taxon>
        <taxon>Dikarya</taxon>
        <taxon>Ascomycota</taxon>
        <taxon>Pezizomycotina</taxon>
        <taxon>Sordariomycetes</taxon>
        <taxon>Hypocreomycetidae</taxon>
        <taxon>Hypocreales</taxon>
        <taxon>Clavicipitaceae</taxon>
        <taxon>Clavicipitaceae incertae sedis</taxon>
        <taxon>'Torrubiella' clade</taxon>
    </lineage>
</organism>
<sequence>MQKIFVFAGLAAVAAAELGGVLLCTGANQTGICQYKVVPFEECIQVPQIFYTNTRTFAPDGEEFYCYPRVTNCGDPCNLPTGCTSGYVDFAYQHKYNLTAVGWDRLVRSFDCHAGKAVYNSTTPGAPQS</sequence>
<evidence type="ECO:0000256" key="1">
    <source>
        <dbReference type="SAM" id="SignalP"/>
    </source>
</evidence>
<accession>A0A0A1TPL2</accession>
<evidence type="ECO:0000313" key="2">
    <source>
        <dbReference type="EMBL" id="CEJ93615.1"/>
    </source>
</evidence>
<dbReference type="EMBL" id="CDHN01000005">
    <property type="protein sequence ID" value="CEJ93615.1"/>
    <property type="molecule type" value="Genomic_DNA"/>
</dbReference>
<keyword evidence="3" id="KW-1185">Reference proteome</keyword>
<feature type="signal peptide" evidence="1">
    <location>
        <begin position="1"/>
        <end position="16"/>
    </location>
</feature>
<evidence type="ECO:0000313" key="3">
    <source>
        <dbReference type="Proteomes" id="UP000039046"/>
    </source>
</evidence>
<name>A0A0A1TPL2_9HYPO</name>
<keyword evidence="1" id="KW-0732">Signal</keyword>
<dbReference type="HOGENOM" id="CLU_137522_0_0_1"/>